<protein>
    <submittedName>
        <fullName evidence="1">Uncharacterized protein</fullName>
    </submittedName>
</protein>
<gene>
    <name evidence="1" type="ORF">SAMN05443244_3759</name>
</gene>
<proteinExistence type="predicted"/>
<dbReference type="EMBL" id="FNSD01000001">
    <property type="protein sequence ID" value="SEC55967.1"/>
    <property type="molecule type" value="Genomic_DNA"/>
</dbReference>
<name>A0A1H4THW4_9BACT</name>
<sequence length="280" mass="31720">MPGRAELPEAAPRTASQLRRELSARNLALASQHAHETTYSSVASVLYREDETGNHGNFFPASYKRIRANATWSQRLAKTYTASSRIVRGNERERAELDCSNSSDALLMNIFCHPKTLQCKALQALLHAEPEAKPEFGVRVRTPIANELEDRTEVDMRLGDLLVEAKLSESNFQTARADLMARYEDFELFFDTERLPRARGQFRGYQLLRGVLAAAHHDARFAVICDGRRPDLREEWFAVVACINASALRSRMIFLTWQEIAKTLPRPLKAFLGVKYGIHS</sequence>
<reference evidence="1 2" key="1">
    <citation type="submission" date="2016-10" db="EMBL/GenBank/DDBJ databases">
        <authorList>
            <person name="de Groot N.N."/>
        </authorList>
    </citation>
    <scope>NUCLEOTIDE SEQUENCE [LARGE SCALE GENOMIC DNA]</scope>
    <source>
        <strain evidence="1 2">AB35.6</strain>
    </source>
</reference>
<dbReference type="Proteomes" id="UP000182409">
    <property type="component" value="Unassembled WGS sequence"/>
</dbReference>
<dbReference type="InterPro" id="IPR054333">
    <property type="entry name" value="REase-ARP-assoc"/>
</dbReference>
<dbReference type="AlphaFoldDB" id="A0A1H4THW4"/>
<organism evidence="1 2">
    <name type="scientific">Terriglobus roseus</name>
    <dbReference type="NCBI Taxonomy" id="392734"/>
    <lineage>
        <taxon>Bacteria</taxon>
        <taxon>Pseudomonadati</taxon>
        <taxon>Acidobacteriota</taxon>
        <taxon>Terriglobia</taxon>
        <taxon>Terriglobales</taxon>
        <taxon>Acidobacteriaceae</taxon>
        <taxon>Terriglobus</taxon>
    </lineage>
</organism>
<accession>A0A1H4THW4</accession>
<evidence type="ECO:0000313" key="2">
    <source>
        <dbReference type="Proteomes" id="UP000182409"/>
    </source>
</evidence>
<evidence type="ECO:0000313" key="1">
    <source>
        <dbReference type="EMBL" id="SEC55967.1"/>
    </source>
</evidence>
<dbReference type="OrthoDB" id="116667at2"/>
<dbReference type="Pfam" id="PF22558">
    <property type="entry name" value="REase-ARP"/>
    <property type="match status" value="1"/>
</dbReference>
<dbReference type="RefSeq" id="WP_074655466.1">
    <property type="nucleotide sequence ID" value="NZ_FNSD01000001.1"/>
</dbReference>